<proteinExistence type="predicted"/>
<gene>
    <name evidence="1" type="ORF">AWB67_05435</name>
</gene>
<dbReference type="EMBL" id="FCOL02000049">
    <property type="protein sequence ID" value="SAL79357.1"/>
    <property type="molecule type" value="Genomic_DNA"/>
</dbReference>
<evidence type="ECO:0000313" key="1">
    <source>
        <dbReference type="EMBL" id="SAL79357.1"/>
    </source>
</evidence>
<protein>
    <submittedName>
        <fullName evidence="1">Uncharacterized protein</fullName>
    </submittedName>
</protein>
<organism evidence="1 2">
    <name type="scientific">Caballeronia terrestris</name>
    <dbReference type="NCBI Taxonomy" id="1226301"/>
    <lineage>
        <taxon>Bacteria</taxon>
        <taxon>Pseudomonadati</taxon>
        <taxon>Pseudomonadota</taxon>
        <taxon>Betaproteobacteria</taxon>
        <taxon>Burkholderiales</taxon>
        <taxon>Burkholderiaceae</taxon>
        <taxon>Caballeronia</taxon>
    </lineage>
</organism>
<dbReference type="AlphaFoldDB" id="A0A158KE33"/>
<dbReference type="RefSeq" id="WP_087659271.1">
    <property type="nucleotide sequence ID" value="NZ_FCOL02000049.1"/>
</dbReference>
<sequence>MPMLLQHIDAIARAKQRDVLYLTFPPAEPLAEPRRSYESLDSRKQIIAWLEANAIDWTMCGHFARENTMRSYAGQIYIDVPYDSEDPTYQRVQAFLEFADGSMRFEDVRFWVVSLEQAMKNAHHDEPGFWERWADNF</sequence>
<comment type="caution">
    <text evidence="1">The sequence shown here is derived from an EMBL/GenBank/DDBJ whole genome shotgun (WGS) entry which is preliminary data.</text>
</comment>
<dbReference type="OrthoDB" id="6708558at2"/>
<dbReference type="Proteomes" id="UP000054925">
    <property type="component" value="Unassembled WGS sequence"/>
</dbReference>
<reference evidence="1" key="1">
    <citation type="submission" date="2016-01" db="EMBL/GenBank/DDBJ databases">
        <authorList>
            <person name="Peeters C."/>
        </authorList>
    </citation>
    <scope>NUCLEOTIDE SEQUENCE [LARGE SCALE GENOMIC DNA]</scope>
    <source>
        <strain evidence="1">LMG 22937</strain>
    </source>
</reference>
<accession>A0A158KE33</accession>
<keyword evidence="2" id="KW-1185">Reference proteome</keyword>
<evidence type="ECO:0000313" key="2">
    <source>
        <dbReference type="Proteomes" id="UP000054925"/>
    </source>
</evidence>
<name>A0A158KE33_9BURK</name>